<dbReference type="Gene3D" id="1.20.1250.20">
    <property type="entry name" value="MFS general substrate transporter like domains"/>
    <property type="match status" value="1"/>
</dbReference>
<dbReference type="GO" id="GO:0005886">
    <property type="term" value="C:plasma membrane"/>
    <property type="evidence" value="ECO:0007669"/>
    <property type="project" value="UniProtKB-SubCell"/>
</dbReference>
<keyword evidence="4 7" id="KW-0812">Transmembrane</keyword>
<evidence type="ECO:0000256" key="6">
    <source>
        <dbReference type="ARBA" id="ARBA00023136"/>
    </source>
</evidence>
<organism evidence="9 10">
    <name type="scientific">Glycomyces albidus</name>
    <dbReference type="NCBI Taxonomy" id="2656774"/>
    <lineage>
        <taxon>Bacteria</taxon>
        <taxon>Bacillati</taxon>
        <taxon>Actinomycetota</taxon>
        <taxon>Actinomycetes</taxon>
        <taxon>Glycomycetales</taxon>
        <taxon>Glycomycetaceae</taxon>
        <taxon>Glycomyces</taxon>
    </lineage>
</organism>
<evidence type="ECO:0000313" key="9">
    <source>
        <dbReference type="EMBL" id="MQM27740.1"/>
    </source>
</evidence>
<feature type="transmembrane region" description="Helical" evidence="7">
    <location>
        <begin position="43"/>
        <end position="64"/>
    </location>
</feature>
<dbReference type="EMBL" id="WIAO01000028">
    <property type="protein sequence ID" value="MQM27740.1"/>
    <property type="molecule type" value="Genomic_DNA"/>
</dbReference>
<keyword evidence="3" id="KW-1003">Cell membrane</keyword>
<evidence type="ECO:0000313" key="10">
    <source>
        <dbReference type="Proteomes" id="UP000477750"/>
    </source>
</evidence>
<protein>
    <submittedName>
        <fullName evidence="9">MFS transporter</fullName>
    </submittedName>
</protein>
<comment type="subcellular location">
    <subcellularLocation>
        <location evidence="1">Cell membrane</location>
        <topology evidence="1">Multi-pass membrane protein</topology>
    </subcellularLocation>
</comment>
<keyword evidence="6 7" id="KW-0472">Membrane</keyword>
<evidence type="ECO:0000256" key="2">
    <source>
        <dbReference type="ARBA" id="ARBA00022448"/>
    </source>
</evidence>
<feature type="domain" description="Major facilitator superfamily (MFS) profile" evidence="8">
    <location>
        <begin position="211"/>
        <end position="408"/>
    </location>
</feature>
<reference evidence="9 10" key="1">
    <citation type="submission" date="2019-10" db="EMBL/GenBank/DDBJ databases">
        <title>Glycomyces albidus sp. nov., a novel actinomycete isolated from rhizosphere soil of wheat (Triticum aestivum L.).</title>
        <authorList>
            <person name="Qian L."/>
        </authorList>
    </citation>
    <scope>NUCLEOTIDE SEQUENCE [LARGE SCALE GENOMIC DNA]</scope>
    <source>
        <strain evidence="9 10">NEAU-7082</strain>
    </source>
</reference>
<evidence type="ECO:0000256" key="4">
    <source>
        <dbReference type="ARBA" id="ARBA00022692"/>
    </source>
</evidence>
<keyword evidence="10" id="KW-1185">Reference proteome</keyword>
<dbReference type="RefSeq" id="WP_153026863.1">
    <property type="nucleotide sequence ID" value="NZ_WIAO01000028.1"/>
</dbReference>
<evidence type="ECO:0000259" key="8">
    <source>
        <dbReference type="PROSITE" id="PS50850"/>
    </source>
</evidence>
<feature type="transmembrane region" description="Helical" evidence="7">
    <location>
        <begin position="247"/>
        <end position="267"/>
    </location>
</feature>
<keyword evidence="5 7" id="KW-1133">Transmembrane helix</keyword>
<feature type="transmembrane region" description="Helical" evidence="7">
    <location>
        <begin position="212"/>
        <end position="235"/>
    </location>
</feature>
<name>A0A6L5GDI3_9ACTN</name>
<gene>
    <name evidence="9" type="ORF">GFD30_19530</name>
</gene>
<sequence length="408" mass="41576">MRSTSPDGARRRFIGASFVDALGQGVYVPLTMLFVHALTGQSLTAIGTGLTLAGLGALASMPAVGSLIDRFGGKRVYIGALAVRAVGFALYPLAHSYAAFLAVALLVAVAMWAAPPSQQSLIGDMADGAERDRLLSWDRSLRNGGMGFGSLAAAGMLAVDATAGFLAAAALLAAACAAAALIVASIPVARRTAPKPEDAPGGYREVLADRPYLAITAANFLIGFGYTAQAIALPVFLTRDVGLPDALAGAVFAANTALVAVFGVPVARAMARARRARGAALGTAVFAFSFAAFAFLPALGGGAAAVLAIAVVYTAGELIHSAPAQSLSVHAARDHIRGRYLSVYQLSWSLCRTVAPMVLGLLLDAGTWQLWAVLAAAVLAGGLILLCTERFLPAHAAAARPEPVLAAA</sequence>
<evidence type="ECO:0000256" key="7">
    <source>
        <dbReference type="SAM" id="Phobius"/>
    </source>
</evidence>
<feature type="transmembrane region" description="Helical" evidence="7">
    <location>
        <begin position="368"/>
        <end position="387"/>
    </location>
</feature>
<feature type="transmembrane region" description="Helical" evidence="7">
    <location>
        <begin position="97"/>
        <end position="115"/>
    </location>
</feature>
<dbReference type="AlphaFoldDB" id="A0A6L5GDI3"/>
<evidence type="ECO:0000256" key="3">
    <source>
        <dbReference type="ARBA" id="ARBA00022475"/>
    </source>
</evidence>
<dbReference type="GO" id="GO:0022857">
    <property type="term" value="F:transmembrane transporter activity"/>
    <property type="evidence" value="ECO:0007669"/>
    <property type="project" value="InterPro"/>
</dbReference>
<accession>A0A6L5GDI3</accession>
<dbReference type="PROSITE" id="PS50850">
    <property type="entry name" value="MFS"/>
    <property type="match status" value="1"/>
</dbReference>
<dbReference type="InterPro" id="IPR020846">
    <property type="entry name" value="MFS_dom"/>
</dbReference>
<dbReference type="InterPro" id="IPR036259">
    <property type="entry name" value="MFS_trans_sf"/>
</dbReference>
<dbReference type="InterPro" id="IPR050171">
    <property type="entry name" value="MFS_Transporters"/>
</dbReference>
<dbReference type="Proteomes" id="UP000477750">
    <property type="component" value="Unassembled WGS sequence"/>
</dbReference>
<dbReference type="PANTHER" id="PTHR23517">
    <property type="entry name" value="RESISTANCE PROTEIN MDTM, PUTATIVE-RELATED-RELATED"/>
    <property type="match status" value="1"/>
</dbReference>
<dbReference type="Pfam" id="PF07690">
    <property type="entry name" value="MFS_1"/>
    <property type="match status" value="1"/>
</dbReference>
<comment type="caution">
    <text evidence="9">The sequence shown here is derived from an EMBL/GenBank/DDBJ whole genome shotgun (WGS) entry which is preliminary data.</text>
</comment>
<evidence type="ECO:0000256" key="5">
    <source>
        <dbReference type="ARBA" id="ARBA00022989"/>
    </source>
</evidence>
<feature type="transmembrane region" description="Helical" evidence="7">
    <location>
        <begin position="12"/>
        <end position="37"/>
    </location>
</feature>
<keyword evidence="2" id="KW-0813">Transport</keyword>
<evidence type="ECO:0000256" key="1">
    <source>
        <dbReference type="ARBA" id="ARBA00004651"/>
    </source>
</evidence>
<proteinExistence type="predicted"/>
<feature type="transmembrane region" description="Helical" evidence="7">
    <location>
        <begin position="165"/>
        <end position="186"/>
    </location>
</feature>
<dbReference type="PANTHER" id="PTHR23517:SF2">
    <property type="entry name" value="MULTIDRUG RESISTANCE PROTEIN MDTH"/>
    <property type="match status" value="1"/>
</dbReference>
<dbReference type="InterPro" id="IPR011701">
    <property type="entry name" value="MFS"/>
</dbReference>
<dbReference type="SUPFAM" id="SSF103473">
    <property type="entry name" value="MFS general substrate transporter"/>
    <property type="match status" value="1"/>
</dbReference>